<dbReference type="InterPro" id="IPR001623">
    <property type="entry name" value="DnaJ_domain"/>
</dbReference>
<dbReference type="PROSITE" id="PS00636">
    <property type="entry name" value="DNAJ_1"/>
    <property type="match status" value="1"/>
</dbReference>
<dbReference type="PRINTS" id="PR00625">
    <property type="entry name" value="JDOMAIN"/>
</dbReference>
<name>A0AAD7XNK8_9STRA</name>
<gene>
    <name evidence="3" type="ORF">CTAYLR_006045</name>
</gene>
<organism evidence="3 4">
    <name type="scientific">Chrysophaeum taylorii</name>
    <dbReference type="NCBI Taxonomy" id="2483200"/>
    <lineage>
        <taxon>Eukaryota</taxon>
        <taxon>Sar</taxon>
        <taxon>Stramenopiles</taxon>
        <taxon>Ochrophyta</taxon>
        <taxon>Pelagophyceae</taxon>
        <taxon>Pelagomonadales</taxon>
        <taxon>Pelagomonadaceae</taxon>
        <taxon>Chrysophaeum</taxon>
    </lineage>
</organism>
<dbReference type="SUPFAM" id="SSF46565">
    <property type="entry name" value="Chaperone J-domain"/>
    <property type="match status" value="1"/>
</dbReference>
<evidence type="ECO:0000256" key="1">
    <source>
        <dbReference type="SAM" id="Phobius"/>
    </source>
</evidence>
<keyword evidence="1" id="KW-0812">Transmembrane</keyword>
<proteinExistence type="predicted"/>
<dbReference type="GO" id="GO:0005634">
    <property type="term" value="C:nucleus"/>
    <property type="evidence" value="ECO:0007669"/>
    <property type="project" value="TreeGrafter"/>
</dbReference>
<protein>
    <recommendedName>
        <fullName evidence="2">J domain-containing protein</fullName>
    </recommendedName>
</protein>
<dbReference type="InterPro" id="IPR018253">
    <property type="entry name" value="DnaJ_domain_CS"/>
</dbReference>
<dbReference type="PANTHER" id="PTHR43948">
    <property type="entry name" value="DNAJ HOMOLOG SUBFAMILY B"/>
    <property type="match status" value="1"/>
</dbReference>
<dbReference type="PANTHER" id="PTHR43948:SF10">
    <property type="entry name" value="MRJ, ISOFORM E"/>
    <property type="match status" value="1"/>
</dbReference>
<dbReference type="Gene3D" id="1.10.287.110">
    <property type="entry name" value="DnaJ domain"/>
    <property type="match status" value="1"/>
</dbReference>
<dbReference type="GO" id="GO:0051087">
    <property type="term" value="F:protein-folding chaperone binding"/>
    <property type="evidence" value="ECO:0007669"/>
    <property type="project" value="TreeGrafter"/>
</dbReference>
<evidence type="ECO:0000313" key="4">
    <source>
        <dbReference type="Proteomes" id="UP001230188"/>
    </source>
</evidence>
<dbReference type="GO" id="GO:0044183">
    <property type="term" value="F:protein folding chaperone"/>
    <property type="evidence" value="ECO:0007669"/>
    <property type="project" value="TreeGrafter"/>
</dbReference>
<dbReference type="CDD" id="cd06257">
    <property type="entry name" value="DnaJ"/>
    <property type="match status" value="1"/>
</dbReference>
<dbReference type="Proteomes" id="UP001230188">
    <property type="component" value="Unassembled WGS sequence"/>
</dbReference>
<feature type="transmembrane region" description="Helical" evidence="1">
    <location>
        <begin position="186"/>
        <end position="206"/>
    </location>
</feature>
<comment type="caution">
    <text evidence="3">The sequence shown here is derived from an EMBL/GenBank/DDBJ whole genome shotgun (WGS) entry which is preliminary data.</text>
</comment>
<reference evidence="3" key="1">
    <citation type="submission" date="2023-01" db="EMBL/GenBank/DDBJ databases">
        <title>Metagenome sequencing of chrysophaentin producing Chrysophaeum taylorii.</title>
        <authorList>
            <person name="Davison J."/>
            <person name="Bewley C."/>
        </authorList>
    </citation>
    <scope>NUCLEOTIDE SEQUENCE</scope>
    <source>
        <strain evidence="3">NIES-1699</strain>
    </source>
</reference>
<dbReference type="PROSITE" id="PS50076">
    <property type="entry name" value="DNAJ_2"/>
    <property type="match status" value="1"/>
</dbReference>
<keyword evidence="4" id="KW-1185">Reference proteome</keyword>
<dbReference type="EMBL" id="JAQMWT010000138">
    <property type="protein sequence ID" value="KAJ8609547.1"/>
    <property type="molecule type" value="Genomic_DNA"/>
</dbReference>
<keyword evidence="1" id="KW-1133">Transmembrane helix</keyword>
<dbReference type="AlphaFoldDB" id="A0AAD7XNK8"/>
<dbReference type="SMART" id="SM00271">
    <property type="entry name" value="DnaJ"/>
    <property type="match status" value="1"/>
</dbReference>
<dbReference type="GO" id="GO:0005737">
    <property type="term" value="C:cytoplasm"/>
    <property type="evidence" value="ECO:0007669"/>
    <property type="project" value="TreeGrafter"/>
</dbReference>
<accession>A0AAD7XNK8</accession>
<evidence type="ECO:0000259" key="2">
    <source>
        <dbReference type="PROSITE" id="PS50076"/>
    </source>
</evidence>
<dbReference type="InterPro" id="IPR036869">
    <property type="entry name" value="J_dom_sf"/>
</dbReference>
<dbReference type="GO" id="GO:0051082">
    <property type="term" value="F:unfolded protein binding"/>
    <property type="evidence" value="ECO:0007669"/>
    <property type="project" value="TreeGrafter"/>
</dbReference>
<keyword evidence="1" id="KW-0472">Membrane</keyword>
<evidence type="ECO:0000313" key="3">
    <source>
        <dbReference type="EMBL" id="KAJ8609547.1"/>
    </source>
</evidence>
<feature type="domain" description="J" evidence="2">
    <location>
        <begin position="11"/>
        <end position="76"/>
    </location>
</feature>
<dbReference type="Pfam" id="PF00226">
    <property type="entry name" value="DnaJ"/>
    <property type="match status" value="1"/>
</dbReference>
<sequence length="229" mass="24969">MAPAANPKSDDYYAVLGLPRNASPEAVKKAYKKCAVKYHPDKNPGDKEAEENFKRIAEAFSVLSDTQKRAAYDRFGKDGARVAEQRQDGGSGVPFTRVDPEEIFRQFFNAQGGGAGFPFAQPGGATFFFNGRPVNFPNFRRQTDNNGQQQQQVPEFVQTLQQVLATVPPPILVVGGSILAMVGLRIFSTLAVVVVSQMPLIMPAFLFAPERMRPGIIIAIILLGLLGIV</sequence>